<gene>
    <name evidence="1" type="ORF">JS756_27645</name>
</gene>
<organism evidence="1 2">
    <name type="scientific">Streptomyces actuosus</name>
    <dbReference type="NCBI Taxonomy" id="1885"/>
    <lineage>
        <taxon>Bacteria</taxon>
        <taxon>Bacillati</taxon>
        <taxon>Actinomycetota</taxon>
        <taxon>Actinomycetes</taxon>
        <taxon>Kitasatosporales</taxon>
        <taxon>Streptomycetaceae</taxon>
        <taxon>Streptomyces</taxon>
    </lineage>
</organism>
<dbReference type="RefSeq" id="WP_205385940.1">
    <property type="nucleotide sequence ID" value="NZ_JAFFZS010000029.1"/>
</dbReference>
<evidence type="ECO:0000313" key="1">
    <source>
        <dbReference type="EMBL" id="MBN0047816.1"/>
    </source>
</evidence>
<evidence type="ECO:0000313" key="2">
    <source>
        <dbReference type="Proteomes" id="UP000788262"/>
    </source>
</evidence>
<dbReference type="Proteomes" id="UP000788262">
    <property type="component" value="Unassembled WGS sequence"/>
</dbReference>
<sequence>MNELCTEDAPALLLAMVPESADYISELYEMPAADAVRTDHPWVDMFDLLTAALADPIIIPQLRSESPDSGLLQRCFDYTEQLITSPSSPLREAVYFQVIEALLGEDVPFQKAFPYMRKATWERTVRMLNTYEVSVPGVTDC</sequence>
<comment type="caution">
    <text evidence="1">The sequence shown here is derived from an EMBL/GenBank/DDBJ whole genome shotgun (WGS) entry which is preliminary data.</text>
</comment>
<keyword evidence="2" id="KW-1185">Reference proteome</keyword>
<protein>
    <submittedName>
        <fullName evidence="1">Uncharacterized protein</fullName>
    </submittedName>
</protein>
<accession>A0ABS2VXE2</accession>
<proteinExistence type="predicted"/>
<reference evidence="1 2" key="1">
    <citation type="submission" date="2021-02" db="EMBL/GenBank/DDBJ databases">
        <title>Whole genome sequencing of Streptomyces actuosus VRA1.</title>
        <authorList>
            <person name="Sen G."/>
            <person name="Sen A."/>
        </authorList>
    </citation>
    <scope>NUCLEOTIDE SEQUENCE [LARGE SCALE GENOMIC DNA]</scope>
    <source>
        <strain evidence="1 2">VRA1</strain>
    </source>
</reference>
<dbReference type="EMBL" id="JAFFZS010000029">
    <property type="protein sequence ID" value="MBN0047816.1"/>
    <property type="molecule type" value="Genomic_DNA"/>
</dbReference>
<name>A0ABS2VXE2_STRAS</name>